<gene>
    <name evidence="3" type="ORF">SAMN05216402_0403</name>
</gene>
<name>A0ABY0T6F4_9PROT</name>
<dbReference type="InterPro" id="IPR035093">
    <property type="entry name" value="RelE/ParE_toxin_dom_sf"/>
</dbReference>
<dbReference type="Gene3D" id="3.30.2310.20">
    <property type="entry name" value="RelE-like"/>
    <property type="match status" value="1"/>
</dbReference>
<keyword evidence="4" id="KW-1185">Reference proteome</keyword>
<accession>A0ABY0T6F4</accession>
<proteinExistence type="inferred from homology"/>
<dbReference type="PANTHER" id="PTHR33755">
    <property type="entry name" value="TOXIN PARE1-RELATED"/>
    <property type="match status" value="1"/>
</dbReference>
<evidence type="ECO:0000256" key="2">
    <source>
        <dbReference type="ARBA" id="ARBA00022649"/>
    </source>
</evidence>
<dbReference type="Proteomes" id="UP000183471">
    <property type="component" value="Unassembled WGS sequence"/>
</dbReference>
<evidence type="ECO:0000313" key="4">
    <source>
        <dbReference type="Proteomes" id="UP000183471"/>
    </source>
</evidence>
<sequence length="108" mass="12659">MRYEVLLTEGAERDLEAICDYVADFDSPASAGYVLDKLLETVETLITFPERGSHPKELLVLGIRDFRQIFFKPYRVIYRIVERRVYIYLIADGRRDMQSLLARRLLDA</sequence>
<evidence type="ECO:0000256" key="1">
    <source>
        <dbReference type="ARBA" id="ARBA00006226"/>
    </source>
</evidence>
<dbReference type="PANTHER" id="PTHR33755:SF6">
    <property type="entry name" value="PLASMID STABILIZATION SYSTEM PROTEIN"/>
    <property type="match status" value="1"/>
</dbReference>
<protein>
    <submittedName>
        <fullName evidence="3">Toxin ParE1/3/4</fullName>
    </submittedName>
</protein>
<keyword evidence="2" id="KW-1277">Toxin-antitoxin system</keyword>
<dbReference type="Pfam" id="PF05016">
    <property type="entry name" value="ParE_toxin"/>
    <property type="match status" value="1"/>
</dbReference>
<dbReference type="EMBL" id="FNKY01000001">
    <property type="protein sequence ID" value="SDQ32928.1"/>
    <property type="molecule type" value="Genomic_DNA"/>
</dbReference>
<dbReference type="SUPFAM" id="SSF143011">
    <property type="entry name" value="RelE-like"/>
    <property type="match status" value="1"/>
</dbReference>
<dbReference type="InterPro" id="IPR007712">
    <property type="entry name" value="RelE/ParE_toxin"/>
</dbReference>
<reference evidence="3 4" key="1">
    <citation type="submission" date="2016-10" db="EMBL/GenBank/DDBJ databases">
        <authorList>
            <person name="Varghese N."/>
            <person name="Submissions S."/>
        </authorList>
    </citation>
    <scope>NUCLEOTIDE SEQUENCE [LARGE SCALE GENOMIC DNA]</scope>
    <source>
        <strain evidence="3 4">Nl1</strain>
    </source>
</reference>
<dbReference type="InterPro" id="IPR051803">
    <property type="entry name" value="TA_system_RelE-like_toxin"/>
</dbReference>
<comment type="caution">
    <text evidence="3">The sequence shown here is derived from an EMBL/GenBank/DDBJ whole genome shotgun (WGS) entry which is preliminary data.</text>
</comment>
<dbReference type="RefSeq" id="WP_074630563.1">
    <property type="nucleotide sequence ID" value="NZ_FNKY01000001.1"/>
</dbReference>
<comment type="similarity">
    <text evidence="1">Belongs to the RelE toxin family.</text>
</comment>
<organism evidence="3 4">
    <name type="scientific">Nitrosospira multiformis</name>
    <dbReference type="NCBI Taxonomy" id="1231"/>
    <lineage>
        <taxon>Bacteria</taxon>
        <taxon>Pseudomonadati</taxon>
        <taxon>Pseudomonadota</taxon>
        <taxon>Betaproteobacteria</taxon>
        <taxon>Nitrosomonadales</taxon>
        <taxon>Nitrosomonadaceae</taxon>
        <taxon>Nitrosospira</taxon>
    </lineage>
</organism>
<evidence type="ECO:0000313" key="3">
    <source>
        <dbReference type="EMBL" id="SDQ32928.1"/>
    </source>
</evidence>